<dbReference type="Proteomes" id="UP000215896">
    <property type="component" value="Unassembled WGS sequence"/>
</dbReference>
<name>A0A255GBP5_9ACTN</name>
<dbReference type="Gene3D" id="2.60.40.10">
    <property type="entry name" value="Immunoglobulins"/>
    <property type="match status" value="2"/>
</dbReference>
<evidence type="ECO:0000313" key="6">
    <source>
        <dbReference type="Proteomes" id="UP000215896"/>
    </source>
</evidence>
<dbReference type="Pfam" id="PF01345">
    <property type="entry name" value="DUF11"/>
    <property type="match status" value="2"/>
</dbReference>
<dbReference type="OrthoDB" id="3732843at2"/>
<sequence length="1276" mass="129935">MVLALALVGLGIGPGPVGTAQASQITKGDLTFTYTPSPTTLSGPGSVTYTYTVQNNSGSRTYYYDSIRDDRCSAISPTSATIRAGGTATFTCTTTVSVTTTSTVNFSFYYLTLFFGRTYTQASLTETVRVNNSSYHPRFDCTTPTAFNSSNVEGQPTTLYNQYQDPTGAQFITVGTATTPKAQYNALAYNPADGYLYAVTGVPAKGGDSTWLGGARLIRVDANGQVEDLGPITSTASTFNQDFGGGGVTSGVIANGVYYVSNAAGGTATIYRINLTGAPTATVVTSNPDFRVNDYTVMGGYLWGLEANSGTATTAPTMLRYDLATGTVTRFSMSTLNGQIPGGRIYGAAWTYGNGNLGFSDNSGSGVYQIQVTNPASSSPTFSLVYKISGPGSYNNDGASCGTDVQADLKVTKTATPSSPKPGGTITWNLTITNLGPGTSSGGVVKDTVLAGYTNLKVGSDYTGACTISGQTVTCLTGVLAKGASYVIPITATVPNNTTCVTNTATITGNELDPVAGNNTGSVETCPSNAIIDVTKTANTPVATGPDAAGNHTIAYSIKVTNSGTTAGSYTQLVDAPQFSPGTSIQTVTWSGGPANTAPTTVSADADGSYPIGTAAGKPIAAGATHTYTVTVVYKQNPTSTDRLVLCTPNTPGTGLFNQVGLPEEDPTKVDNGNNACANPVPAIQVAKTVRRATDTGNGVDSLSVNRGDQVVYVYAVSLPTGYTEPLKTIGLTDDKLGAISGIAAPGGYKSGDSNSNGLLDPGETWIYWSAPTAISASVDNVGTATGIGNVTASKVTGTDTAHVTALQPSIDLAKAPGTLTGPAADGGYTVTYTVTVKNTGQGSGSYGPITDTLQFDPNLVPQTATWSKGTTTGPTTTFTAAPHTFTVGATTSTPLAAGATDTYTVTVRYLPKGAPAAAICTAPNTGLYNSVALPSGQETDTSNNSACVAPPRFAVQKAVDGSAPGTTGPTQTAAHDAATGTFSTTVTYKVTVTNTGTVAYAHPAITDTATVFTGFTRTGITLNGTAVTPAADGSFTIPAATSTLAPGATTVYTVVVTASGKPTAAQWEQAKACNTAGAGTPGGGIFNRVTMSADSDGADNNDACAPIVPPTQVMHVVKQGLNCDTDQPTCPLTGAQFSLYTSDPSAPGATAVQNGITPNAANGALFDSSSLILGEYWLVETRAPDGFSLLAQPIHFRLTANGVTLLAPTSSTVTLKTGDPLTVVVNDVTPAPLPKAGGNGSWPYLLTGMALLGLALAYYFRPLGHLRLSGHRKSS</sequence>
<dbReference type="EMBL" id="NMVO01000014">
    <property type="protein sequence ID" value="OYO12872.1"/>
    <property type="molecule type" value="Genomic_DNA"/>
</dbReference>
<dbReference type="InterPro" id="IPR054215">
    <property type="entry name" value="DUF6923"/>
</dbReference>
<reference evidence="5 6" key="1">
    <citation type="submission" date="2017-07" db="EMBL/GenBank/DDBJ databases">
        <title>Draft whole genome sequences of clinical Proprionibacteriaceae strains.</title>
        <authorList>
            <person name="Bernier A.-M."/>
            <person name="Bernard K."/>
            <person name="Domingo M.-C."/>
        </authorList>
    </citation>
    <scope>NUCLEOTIDE SEQUENCE [LARGE SCALE GENOMIC DNA]</scope>
    <source>
        <strain evidence="5 6">NML 030167</strain>
    </source>
</reference>
<feature type="domain" description="DUF11" evidence="2">
    <location>
        <begin position="408"/>
        <end position="524"/>
    </location>
</feature>
<dbReference type="RefSeq" id="WP_094405918.1">
    <property type="nucleotide sequence ID" value="NZ_NMVO01000014.1"/>
</dbReference>
<keyword evidence="1" id="KW-1133">Transmembrane helix</keyword>
<feature type="domain" description="SpaA-like prealbumin fold" evidence="3">
    <location>
        <begin position="1126"/>
        <end position="1205"/>
    </location>
</feature>
<dbReference type="InterPro" id="IPR041033">
    <property type="entry name" value="SpaA_PFL_dom_1"/>
</dbReference>
<dbReference type="InterPro" id="IPR051172">
    <property type="entry name" value="Chlamydia_OmcB"/>
</dbReference>
<feature type="transmembrane region" description="Helical" evidence="1">
    <location>
        <begin position="1243"/>
        <end position="1261"/>
    </location>
</feature>
<proteinExistence type="predicted"/>
<dbReference type="Pfam" id="PF17802">
    <property type="entry name" value="SpaA"/>
    <property type="match status" value="1"/>
</dbReference>
<feature type="domain" description="DUF11" evidence="2">
    <location>
        <begin position="824"/>
        <end position="949"/>
    </location>
</feature>
<keyword evidence="1" id="KW-0812">Transmembrane</keyword>
<evidence type="ECO:0000259" key="3">
    <source>
        <dbReference type="Pfam" id="PF17802"/>
    </source>
</evidence>
<dbReference type="PANTHER" id="PTHR34819:SF3">
    <property type="entry name" value="CELL SURFACE PROTEIN"/>
    <property type="match status" value="1"/>
</dbReference>
<dbReference type="InterPro" id="IPR047589">
    <property type="entry name" value="DUF11_rpt"/>
</dbReference>
<evidence type="ECO:0000259" key="4">
    <source>
        <dbReference type="Pfam" id="PF21959"/>
    </source>
</evidence>
<dbReference type="PANTHER" id="PTHR34819">
    <property type="entry name" value="LARGE CYSTEINE-RICH PERIPLASMIC PROTEIN OMCB"/>
    <property type="match status" value="1"/>
</dbReference>
<organism evidence="5 6">
    <name type="scientific">Enemella evansiae</name>
    <dbReference type="NCBI Taxonomy" id="2016499"/>
    <lineage>
        <taxon>Bacteria</taxon>
        <taxon>Bacillati</taxon>
        <taxon>Actinomycetota</taxon>
        <taxon>Actinomycetes</taxon>
        <taxon>Propionibacteriales</taxon>
        <taxon>Propionibacteriaceae</taxon>
        <taxon>Enemella</taxon>
    </lineage>
</organism>
<keyword evidence="6" id="KW-1185">Reference proteome</keyword>
<dbReference type="InterPro" id="IPR001434">
    <property type="entry name" value="OmcB-like_DUF11"/>
</dbReference>
<evidence type="ECO:0000256" key="1">
    <source>
        <dbReference type="SAM" id="Phobius"/>
    </source>
</evidence>
<gene>
    <name evidence="5" type="ORF">CGZ94_13355</name>
</gene>
<feature type="domain" description="DUF6923" evidence="4">
    <location>
        <begin position="147"/>
        <end position="402"/>
    </location>
</feature>
<dbReference type="InterPro" id="IPR013783">
    <property type="entry name" value="Ig-like_fold"/>
</dbReference>
<protein>
    <recommendedName>
        <fullName evidence="7">DUF11 domain-containing protein</fullName>
    </recommendedName>
</protein>
<dbReference type="SUPFAM" id="SSF63825">
    <property type="entry name" value="YWTD domain"/>
    <property type="match status" value="1"/>
</dbReference>
<accession>A0A255GBP5</accession>
<keyword evidence="1" id="KW-0472">Membrane</keyword>
<evidence type="ECO:0008006" key="7">
    <source>
        <dbReference type="Google" id="ProtNLM"/>
    </source>
</evidence>
<evidence type="ECO:0000313" key="5">
    <source>
        <dbReference type="EMBL" id="OYO12872.1"/>
    </source>
</evidence>
<evidence type="ECO:0000259" key="2">
    <source>
        <dbReference type="Pfam" id="PF01345"/>
    </source>
</evidence>
<comment type="caution">
    <text evidence="5">The sequence shown here is derived from an EMBL/GenBank/DDBJ whole genome shotgun (WGS) entry which is preliminary data.</text>
</comment>
<dbReference type="AlphaFoldDB" id="A0A255GBP5"/>
<dbReference type="GO" id="GO:0005975">
    <property type="term" value="P:carbohydrate metabolic process"/>
    <property type="evidence" value="ECO:0007669"/>
    <property type="project" value="UniProtKB-ARBA"/>
</dbReference>
<dbReference type="NCBIfam" id="TIGR01451">
    <property type="entry name" value="B_ant_repeat"/>
    <property type="match status" value="1"/>
</dbReference>
<dbReference type="Pfam" id="PF21959">
    <property type="entry name" value="DUF6923"/>
    <property type="match status" value="1"/>
</dbReference>